<gene>
    <name evidence="2" type="ORF">ACFQVD_36075</name>
</gene>
<feature type="compositionally biased region" description="Basic and acidic residues" evidence="1">
    <location>
        <begin position="72"/>
        <end position="85"/>
    </location>
</feature>
<evidence type="ECO:0000313" key="2">
    <source>
        <dbReference type="EMBL" id="MFC7605533.1"/>
    </source>
</evidence>
<evidence type="ECO:0000256" key="1">
    <source>
        <dbReference type="SAM" id="MobiDB-lite"/>
    </source>
</evidence>
<feature type="region of interest" description="Disordered" evidence="1">
    <location>
        <begin position="72"/>
        <end position="117"/>
    </location>
</feature>
<dbReference type="EMBL" id="JBHTEE010000001">
    <property type="protein sequence ID" value="MFC7605533.1"/>
    <property type="molecule type" value="Genomic_DNA"/>
</dbReference>
<sequence>MSTPLVETENLRHEPGEDPRALRTLTLRFPEWRPWYGPGRWWALSPARYRQRVGLVEADTPAELAARIGHIEDFHPHPEAPDRDTQVTVSDQNNEITGKGGDRDDRATAVRPRRRAR</sequence>
<comment type="caution">
    <text evidence="2">The sequence shown here is derived from an EMBL/GenBank/DDBJ whole genome shotgun (WGS) entry which is preliminary data.</text>
</comment>
<reference evidence="3" key="1">
    <citation type="journal article" date="2019" name="Int. J. Syst. Evol. Microbiol.">
        <title>The Global Catalogue of Microorganisms (GCM) 10K type strain sequencing project: providing services to taxonomists for standard genome sequencing and annotation.</title>
        <authorList>
            <consortium name="The Broad Institute Genomics Platform"/>
            <consortium name="The Broad Institute Genome Sequencing Center for Infectious Disease"/>
            <person name="Wu L."/>
            <person name="Ma J."/>
        </authorList>
    </citation>
    <scope>NUCLEOTIDE SEQUENCE [LARGE SCALE GENOMIC DNA]</scope>
    <source>
        <strain evidence="3">JCM 10083</strain>
    </source>
</reference>
<evidence type="ECO:0000313" key="3">
    <source>
        <dbReference type="Proteomes" id="UP001596514"/>
    </source>
</evidence>
<name>A0ABW2TBT2_9ACTN</name>
<organism evidence="2 3">
    <name type="scientific">Streptosporangium amethystogenes subsp. fukuiense</name>
    <dbReference type="NCBI Taxonomy" id="698418"/>
    <lineage>
        <taxon>Bacteria</taxon>
        <taxon>Bacillati</taxon>
        <taxon>Actinomycetota</taxon>
        <taxon>Actinomycetes</taxon>
        <taxon>Streptosporangiales</taxon>
        <taxon>Streptosporangiaceae</taxon>
        <taxon>Streptosporangium</taxon>
    </lineage>
</organism>
<keyword evidence="3" id="KW-1185">Reference proteome</keyword>
<proteinExistence type="predicted"/>
<accession>A0ABW2TBT2</accession>
<protein>
    <submittedName>
        <fullName evidence="2">Uncharacterized protein</fullName>
    </submittedName>
</protein>
<feature type="compositionally biased region" description="Polar residues" evidence="1">
    <location>
        <begin position="86"/>
        <end position="96"/>
    </location>
</feature>
<dbReference type="Proteomes" id="UP001596514">
    <property type="component" value="Unassembled WGS sequence"/>
</dbReference>
<dbReference type="RefSeq" id="WP_343969079.1">
    <property type="nucleotide sequence ID" value="NZ_BAAAGK010000072.1"/>
</dbReference>